<reference evidence="2 3" key="2">
    <citation type="journal article" date="2017" name="Sci. Rep.">
        <title>Ant-infecting Ophiocordyceps genomes reveal a high diversity of potential behavioral manipulation genes and a possible major role for enterotoxins.</title>
        <authorList>
            <person name="de Bekker C."/>
            <person name="Ohm R.A."/>
            <person name="Evans H.C."/>
            <person name="Brachmann A."/>
            <person name="Hughes D.P."/>
        </authorList>
    </citation>
    <scope>NUCLEOTIDE SEQUENCE [LARGE SCALE GENOMIC DNA]</scope>
    <source>
        <strain evidence="2 3">SC16a</strain>
    </source>
</reference>
<feature type="compositionally biased region" description="Basic residues" evidence="1">
    <location>
        <begin position="57"/>
        <end position="71"/>
    </location>
</feature>
<feature type="region of interest" description="Disordered" evidence="1">
    <location>
        <begin position="1"/>
        <end position="71"/>
    </location>
</feature>
<feature type="compositionally biased region" description="Acidic residues" evidence="1">
    <location>
        <begin position="20"/>
        <end position="41"/>
    </location>
</feature>
<reference evidence="2 3" key="1">
    <citation type="journal article" date="2015" name="BMC Genomics">
        <title>Gene expression during zombie ant biting behavior reflects the complexity underlying fungal parasitic behavioral manipulation.</title>
        <authorList>
            <person name="de Bekker C."/>
            <person name="Ohm R.A."/>
            <person name="Loreto R.G."/>
            <person name="Sebastian A."/>
            <person name="Albert I."/>
            <person name="Merrow M."/>
            <person name="Brachmann A."/>
            <person name="Hughes D.P."/>
        </authorList>
    </citation>
    <scope>NUCLEOTIDE SEQUENCE [LARGE SCALE GENOMIC DNA]</scope>
    <source>
        <strain evidence="2 3">SC16a</strain>
    </source>
</reference>
<evidence type="ECO:0000313" key="3">
    <source>
        <dbReference type="Proteomes" id="UP000037136"/>
    </source>
</evidence>
<evidence type="ECO:0000256" key="1">
    <source>
        <dbReference type="SAM" id="MobiDB-lite"/>
    </source>
</evidence>
<protein>
    <submittedName>
        <fullName evidence="2">Uncharacterized protein</fullName>
    </submittedName>
</protein>
<proteinExistence type="predicted"/>
<keyword evidence="3" id="KW-1185">Reference proteome</keyword>
<comment type="caution">
    <text evidence="2">The sequence shown here is derived from an EMBL/GenBank/DDBJ whole genome shotgun (WGS) entry which is preliminary data.</text>
</comment>
<feature type="compositionally biased region" description="Basic and acidic residues" evidence="1">
    <location>
        <begin position="1"/>
        <end position="19"/>
    </location>
</feature>
<accession>A0A2A9PDK9</accession>
<dbReference type="AlphaFoldDB" id="A0A2A9PDK9"/>
<organism evidence="2 3">
    <name type="scientific">Ophiocordyceps unilateralis</name>
    <name type="common">Zombie-ant fungus</name>
    <name type="synonym">Torrubia unilateralis</name>
    <dbReference type="NCBI Taxonomy" id="268505"/>
    <lineage>
        <taxon>Eukaryota</taxon>
        <taxon>Fungi</taxon>
        <taxon>Dikarya</taxon>
        <taxon>Ascomycota</taxon>
        <taxon>Pezizomycotina</taxon>
        <taxon>Sordariomycetes</taxon>
        <taxon>Hypocreomycetidae</taxon>
        <taxon>Hypocreales</taxon>
        <taxon>Ophiocordycipitaceae</taxon>
        <taxon>Ophiocordyceps</taxon>
    </lineage>
</organism>
<dbReference type="EMBL" id="LAZP02000187">
    <property type="protein sequence ID" value="PFH59595.1"/>
    <property type="molecule type" value="Genomic_DNA"/>
</dbReference>
<name>A0A2A9PDK9_OPHUN</name>
<evidence type="ECO:0000313" key="2">
    <source>
        <dbReference type="EMBL" id="PFH59595.1"/>
    </source>
</evidence>
<dbReference type="Proteomes" id="UP000037136">
    <property type="component" value="Unassembled WGS sequence"/>
</dbReference>
<sequence>MNRESLDDAMEGRWGRMVDEAVEEGEEEKEEEEEEEEEEESSLGWRFGWLPATTSRKGNKKPKGSTKQVRVRKHMRLPAWQTSHRSFPYPTSISPGSRARPAAGSLRLLAAARPHAATTTTMQAPGHPSISDEPFRRRHPISHPWRPFGCPSHDAMRVNKRRRPPSSCNTKDLFHGPLHGLPLRAERAGGSIGCGKDPLAGMIASILHPFSPRNRRRSLAHAR</sequence>
<gene>
    <name evidence="2" type="ORF">XA68_12112</name>
</gene>
<feature type="region of interest" description="Disordered" evidence="1">
    <location>
        <begin position="117"/>
        <end position="136"/>
    </location>
</feature>